<keyword evidence="2" id="KW-0812">Transmembrane</keyword>
<keyword evidence="1" id="KW-0175">Coiled coil</keyword>
<dbReference type="Gene3D" id="6.10.250.2700">
    <property type="match status" value="1"/>
</dbReference>
<dbReference type="AlphaFoldDB" id="A0A2J6WGN5"/>
<evidence type="ECO:0000313" key="3">
    <source>
        <dbReference type="EMBL" id="PMP69541.1"/>
    </source>
</evidence>
<name>A0A2J6WGN5_9BACT</name>
<dbReference type="Proteomes" id="UP000242288">
    <property type="component" value="Unassembled WGS sequence"/>
</dbReference>
<evidence type="ECO:0000256" key="2">
    <source>
        <dbReference type="SAM" id="Phobius"/>
    </source>
</evidence>
<dbReference type="EMBL" id="PNIO01000059">
    <property type="protein sequence ID" value="PMP69541.1"/>
    <property type="molecule type" value="Genomic_DNA"/>
</dbReference>
<evidence type="ECO:0000256" key="1">
    <source>
        <dbReference type="SAM" id="Coils"/>
    </source>
</evidence>
<keyword evidence="2" id="KW-0472">Membrane</keyword>
<evidence type="ECO:0008006" key="5">
    <source>
        <dbReference type="Google" id="ProtNLM"/>
    </source>
</evidence>
<comment type="caution">
    <text evidence="3">The sequence shown here is derived from an EMBL/GenBank/DDBJ whole genome shotgun (WGS) entry which is preliminary data.</text>
</comment>
<organism evidence="3 4">
    <name type="scientific">Thermodesulfovibrio aggregans</name>
    <dbReference type="NCBI Taxonomy" id="86166"/>
    <lineage>
        <taxon>Bacteria</taxon>
        <taxon>Pseudomonadati</taxon>
        <taxon>Nitrospirota</taxon>
        <taxon>Thermodesulfovibrionia</taxon>
        <taxon>Thermodesulfovibrionales</taxon>
        <taxon>Thermodesulfovibrionaceae</taxon>
        <taxon>Thermodesulfovibrio</taxon>
    </lineage>
</organism>
<gene>
    <name evidence="3" type="ORF">C0186_06640</name>
</gene>
<proteinExistence type="predicted"/>
<feature type="transmembrane region" description="Helical" evidence="2">
    <location>
        <begin position="94"/>
        <end position="115"/>
    </location>
</feature>
<sequence>MPVTEIEIYDALRNKIGEESAKTLLEFIDLRVEKEFERKKDLLATKQDIVELRSATKQDIAELRAEVKQDIAELKAELEVKIEKVKTTLIKWMFIFWAGQVGVLVAILTLFFRVLK</sequence>
<reference evidence="3 4" key="1">
    <citation type="submission" date="2018-01" db="EMBL/GenBank/DDBJ databases">
        <title>Metagenomic assembled genomes from two thermal pools in the Uzon Caldera, Kamchatka, Russia.</title>
        <authorList>
            <person name="Wilkins L."/>
            <person name="Ettinger C."/>
        </authorList>
    </citation>
    <scope>NUCLEOTIDE SEQUENCE [LARGE SCALE GENOMIC DNA]</scope>
    <source>
        <strain evidence="3">ZAV-04</strain>
    </source>
</reference>
<evidence type="ECO:0000313" key="4">
    <source>
        <dbReference type="Proteomes" id="UP000242288"/>
    </source>
</evidence>
<accession>A0A2J6WGN5</accession>
<protein>
    <recommendedName>
        <fullName evidence="5">DUF1640 domain-containing protein</fullName>
    </recommendedName>
</protein>
<keyword evidence="2" id="KW-1133">Transmembrane helix</keyword>
<feature type="coiled-coil region" evidence="1">
    <location>
        <begin position="53"/>
        <end position="88"/>
    </location>
</feature>